<evidence type="ECO:0000313" key="2">
    <source>
        <dbReference type="EMBL" id="ALA07364.1"/>
    </source>
</evidence>
<organism evidence="2 3">
    <name type="scientific">Brevibacillus phage Osiris</name>
    <dbReference type="NCBI Taxonomy" id="1691955"/>
    <lineage>
        <taxon>Viruses</taxon>
        <taxon>Duplodnaviria</taxon>
        <taxon>Heunggongvirae</taxon>
        <taxon>Uroviricota</taxon>
        <taxon>Caudoviricetes</taxon>
        <taxon>Jimmervirus</taxon>
        <taxon>Jimmervirus osiris</taxon>
    </lineage>
</organism>
<reference evidence="2 3" key="1">
    <citation type="journal article" date="2015" name="Genome Announc.">
        <title>Genome Sequences of Five Additional Brevibacillus laterosporus Bacteriophages.</title>
        <authorList>
            <person name="Merrill B.D."/>
            <person name="Berg J.A."/>
            <person name="Graves K.A."/>
            <person name="Ward A.T."/>
            <person name="Hilton J.A."/>
            <person name="Wake B.N."/>
            <person name="Grose J.H."/>
            <person name="Breakwell D.P."/>
            <person name="Burnett S.H."/>
        </authorList>
    </citation>
    <scope>NUCLEOTIDE SEQUENCE [LARGE SCALE GENOMIC DNA]</scope>
</reference>
<dbReference type="OrthoDB" id="30750at10239"/>
<dbReference type="EMBL" id="KT151956">
    <property type="protein sequence ID" value="ALA07364.1"/>
    <property type="molecule type" value="Genomic_DNA"/>
</dbReference>
<dbReference type="Proteomes" id="UP000202966">
    <property type="component" value="Segment"/>
</dbReference>
<protein>
    <submittedName>
        <fullName evidence="2">Uncharacterized protein</fullName>
    </submittedName>
</protein>
<accession>A0A0K2CP90</accession>
<evidence type="ECO:0000256" key="1">
    <source>
        <dbReference type="SAM" id="Phobius"/>
    </source>
</evidence>
<keyword evidence="1" id="KW-1133">Transmembrane helix</keyword>
<feature type="transmembrane region" description="Helical" evidence="1">
    <location>
        <begin position="6"/>
        <end position="26"/>
    </location>
</feature>
<keyword evidence="3" id="KW-1185">Reference proteome</keyword>
<dbReference type="RefSeq" id="YP_009215039.1">
    <property type="nucleotide sequence ID" value="NC_028969.1"/>
</dbReference>
<keyword evidence="1" id="KW-0472">Membrane</keyword>
<dbReference type="GeneID" id="26641364"/>
<sequence length="186" mass="20505">MPSLQEVLFSIVVILLITLIAFFGISSKKKKLAREKAIGAYESANCFHEYGISQLQPREKVDIFLMNEKVAIKSKDLVVELPIERIIAAQYLRKTDILKESKSAIARGIVGGVLIGPLGAIVGGVSGVGDKHKKGNYLVINYTTADSNETKVLIFDMILYQIADKLAKDLTKQIRKMNTNNGVIQL</sequence>
<gene>
    <name evidence="2" type="ORF">OSIRIS_25</name>
</gene>
<dbReference type="KEGG" id="vg:26641364"/>
<keyword evidence="1" id="KW-0812">Transmembrane</keyword>
<evidence type="ECO:0000313" key="3">
    <source>
        <dbReference type="Proteomes" id="UP000202966"/>
    </source>
</evidence>
<proteinExistence type="predicted"/>
<name>A0A0K2CP90_9CAUD</name>